<dbReference type="AlphaFoldDB" id="A0A7I8LCE5"/>
<dbReference type="OrthoDB" id="2668416at2759"/>
<feature type="compositionally biased region" description="Acidic residues" evidence="3">
    <location>
        <begin position="355"/>
        <end position="364"/>
    </location>
</feature>
<feature type="domain" description="DDE Tnp4" evidence="4">
    <location>
        <begin position="213"/>
        <end position="339"/>
    </location>
</feature>
<evidence type="ECO:0000256" key="1">
    <source>
        <dbReference type="ARBA" id="ARBA00001968"/>
    </source>
</evidence>
<name>A0A7I8LCE5_SPIIN</name>
<proteinExistence type="predicted"/>
<dbReference type="Proteomes" id="UP000663760">
    <property type="component" value="Chromosome 13"/>
</dbReference>
<gene>
    <name evidence="5" type="ORF">SI7747_13016388</name>
    <name evidence="6" type="ORF">SI8410_13017646</name>
</gene>
<dbReference type="EMBL" id="LR746276">
    <property type="protein sequence ID" value="CAA7406968.1"/>
    <property type="molecule type" value="Genomic_DNA"/>
</dbReference>
<evidence type="ECO:0000313" key="6">
    <source>
        <dbReference type="EMBL" id="CAA7406968.1"/>
    </source>
</evidence>
<dbReference type="GO" id="GO:0046872">
    <property type="term" value="F:metal ion binding"/>
    <property type="evidence" value="ECO:0007669"/>
    <property type="project" value="UniProtKB-KW"/>
</dbReference>
<reference evidence="6" key="1">
    <citation type="submission" date="2020-02" db="EMBL/GenBank/DDBJ databases">
        <authorList>
            <person name="Scholz U."/>
            <person name="Mascher M."/>
            <person name="Fiebig A."/>
        </authorList>
    </citation>
    <scope>NUCLEOTIDE SEQUENCE</scope>
</reference>
<feature type="compositionally biased region" description="Low complexity" evidence="3">
    <location>
        <begin position="367"/>
        <end position="384"/>
    </location>
</feature>
<dbReference type="Pfam" id="PF13359">
    <property type="entry name" value="DDE_Tnp_4"/>
    <property type="match status" value="1"/>
</dbReference>
<protein>
    <recommendedName>
        <fullName evidence="4">DDE Tnp4 domain-containing protein</fullName>
    </recommendedName>
</protein>
<dbReference type="InterPro" id="IPR027806">
    <property type="entry name" value="HARBI1_dom"/>
</dbReference>
<keyword evidence="2" id="KW-0479">Metal-binding</keyword>
<evidence type="ECO:0000313" key="5">
    <source>
        <dbReference type="EMBL" id="CAA2630742.1"/>
    </source>
</evidence>
<evidence type="ECO:0000313" key="7">
    <source>
        <dbReference type="Proteomes" id="UP000663760"/>
    </source>
</evidence>
<keyword evidence="7" id="KW-1185">Reference proteome</keyword>
<comment type="cofactor">
    <cofactor evidence="1">
        <name>a divalent metal cation</name>
        <dbReference type="ChEBI" id="CHEBI:60240"/>
    </cofactor>
</comment>
<evidence type="ECO:0000259" key="4">
    <source>
        <dbReference type="Pfam" id="PF13359"/>
    </source>
</evidence>
<sequence length="406" mass="42622">MENRAVAAAATAAVSQALVLLFSLPSYSSSSADDDPTALLFHFLSSFEIAAAGDLFLPRNRKRRRHLDDPGDPPPGAAVAAAPISVRRQPDHFRLGLGVGASTFEWLAGLLDPLLDWPGGPQELPAAAARLAVGLSHLATGASYGDLAARFAVSAAAARSCARRLRRVLCTNFRFWVAFPSPSSELSAGFRHLPGCRGAVACARFDLGGSGGAAAQVVADASCRILNIAAGFPKDQPSSTILRRSSLFQEAGRLMGPPEEYLVGGEEYPLMPWLMVPFLDASAASPAAFNAVHRRIMARTVLRTISSLMNWGVLSSAMEGEEDPRAVAACVATCAILHNMLLSREDFSSLTAAPPEEEDDDDDGDRSGSSGENPPGGAAPAAAALRDALADKVRGILTQRHPSSRG</sequence>
<evidence type="ECO:0000256" key="3">
    <source>
        <dbReference type="SAM" id="MobiDB-lite"/>
    </source>
</evidence>
<dbReference type="EMBL" id="LR743600">
    <property type="protein sequence ID" value="CAA2630742.1"/>
    <property type="molecule type" value="Genomic_DNA"/>
</dbReference>
<organism evidence="6 7">
    <name type="scientific">Spirodela intermedia</name>
    <name type="common">Intermediate duckweed</name>
    <dbReference type="NCBI Taxonomy" id="51605"/>
    <lineage>
        <taxon>Eukaryota</taxon>
        <taxon>Viridiplantae</taxon>
        <taxon>Streptophyta</taxon>
        <taxon>Embryophyta</taxon>
        <taxon>Tracheophyta</taxon>
        <taxon>Spermatophyta</taxon>
        <taxon>Magnoliopsida</taxon>
        <taxon>Liliopsida</taxon>
        <taxon>Araceae</taxon>
        <taxon>Lemnoideae</taxon>
        <taxon>Spirodela</taxon>
    </lineage>
</organism>
<accession>A0A7I8LCE5</accession>
<evidence type="ECO:0000256" key="2">
    <source>
        <dbReference type="ARBA" id="ARBA00022723"/>
    </source>
</evidence>
<feature type="region of interest" description="Disordered" evidence="3">
    <location>
        <begin position="352"/>
        <end position="384"/>
    </location>
</feature>